<evidence type="ECO:0000259" key="11">
    <source>
        <dbReference type="SMART" id="SM00030"/>
    </source>
</evidence>
<keyword evidence="3" id="KW-0964">Secreted</keyword>
<dbReference type="GO" id="GO:0051787">
    <property type="term" value="F:misfolded protein binding"/>
    <property type="evidence" value="ECO:0007669"/>
    <property type="project" value="TreeGrafter"/>
</dbReference>
<evidence type="ECO:0000256" key="1">
    <source>
        <dbReference type="ARBA" id="ARBA00004613"/>
    </source>
</evidence>
<keyword evidence="7" id="KW-0325">Glycoprotein</keyword>
<protein>
    <recommendedName>
        <fullName evidence="8">Clusterin</fullName>
    </recommendedName>
</protein>
<evidence type="ECO:0000256" key="6">
    <source>
        <dbReference type="ARBA" id="ARBA00023157"/>
    </source>
</evidence>
<dbReference type="InterPro" id="IPR016014">
    <property type="entry name" value="Clusterin_N"/>
</dbReference>
<name>A0A3B5AN51_9TELE</name>
<evidence type="ECO:0000313" key="13">
    <source>
        <dbReference type="Ensembl" id="ENSSPAP00000014967.1"/>
    </source>
</evidence>
<evidence type="ECO:0000256" key="9">
    <source>
        <dbReference type="SAM" id="Coils"/>
    </source>
</evidence>
<evidence type="ECO:0000256" key="8">
    <source>
        <dbReference type="RuleBase" id="RU000629"/>
    </source>
</evidence>
<dbReference type="InterPro" id="IPR016015">
    <property type="entry name" value="Clusterin_C"/>
</dbReference>
<keyword evidence="4" id="KW-0732">Signal</keyword>
<dbReference type="STRING" id="144197.ENSSPAP00000014967"/>
<reference evidence="13" key="1">
    <citation type="submission" date="2023-09" db="UniProtKB">
        <authorList>
            <consortium name="Ensembl"/>
        </authorList>
    </citation>
    <scope>IDENTIFICATION</scope>
</reference>
<evidence type="ECO:0000259" key="12">
    <source>
        <dbReference type="SMART" id="SM00035"/>
    </source>
</evidence>
<dbReference type="GO" id="GO:0005634">
    <property type="term" value="C:nucleus"/>
    <property type="evidence" value="ECO:0007669"/>
    <property type="project" value="TreeGrafter"/>
</dbReference>
<dbReference type="SMART" id="SM00030">
    <property type="entry name" value="CLb"/>
    <property type="match status" value="1"/>
</dbReference>
<dbReference type="Ensembl" id="ENSSPAT00000015209.1">
    <property type="protein sequence ID" value="ENSSPAP00000014967.1"/>
    <property type="gene ID" value="ENSSPAG00000011148.1"/>
</dbReference>
<dbReference type="PANTHER" id="PTHR10970:SF2">
    <property type="entry name" value="CLUSTERIN-LIKE PROTEIN 1"/>
    <property type="match status" value="1"/>
</dbReference>
<dbReference type="GO" id="GO:0005615">
    <property type="term" value="C:extracellular space"/>
    <property type="evidence" value="ECO:0007669"/>
    <property type="project" value="TreeGrafter"/>
</dbReference>
<evidence type="ECO:0000256" key="2">
    <source>
        <dbReference type="ARBA" id="ARBA00010069"/>
    </source>
</evidence>
<comment type="subcellular location">
    <subcellularLocation>
        <location evidence="1">Secreted</location>
    </subcellularLocation>
</comment>
<dbReference type="Pfam" id="PF01093">
    <property type="entry name" value="Clusterin"/>
    <property type="match status" value="1"/>
</dbReference>
<feature type="coiled-coil region" evidence="9">
    <location>
        <begin position="72"/>
        <end position="99"/>
    </location>
</feature>
<keyword evidence="6" id="KW-1015">Disulfide bond</keyword>
<evidence type="ECO:0000256" key="10">
    <source>
        <dbReference type="SAM" id="MobiDB-lite"/>
    </source>
</evidence>
<feature type="region of interest" description="Disordered" evidence="10">
    <location>
        <begin position="148"/>
        <end position="168"/>
    </location>
</feature>
<evidence type="ECO:0000256" key="5">
    <source>
        <dbReference type="ARBA" id="ARBA00023054"/>
    </source>
</evidence>
<feature type="domain" description="Clusterin C-terminal" evidence="12">
    <location>
        <begin position="245"/>
        <end position="436"/>
    </location>
</feature>
<keyword evidence="5 9" id="KW-0175">Coiled coil</keyword>
<dbReference type="AlphaFoldDB" id="A0A3B5AN51"/>
<comment type="similarity">
    <text evidence="2 8">Belongs to the clusterin family.</text>
</comment>
<evidence type="ECO:0000256" key="7">
    <source>
        <dbReference type="ARBA" id="ARBA00023180"/>
    </source>
</evidence>
<feature type="domain" description="Clusterin N-terminal" evidence="11">
    <location>
        <begin position="33"/>
        <end position="235"/>
    </location>
</feature>
<evidence type="ECO:0000256" key="3">
    <source>
        <dbReference type="ARBA" id="ARBA00022525"/>
    </source>
</evidence>
<proteinExistence type="inferred from homology"/>
<feature type="compositionally biased region" description="Polar residues" evidence="10">
    <location>
        <begin position="148"/>
        <end position="163"/>
    </location>
</feature>
<dbReference type="InterPro" id="IPR000753">
    <property type="entry name" value="Clusterin-like"/>
</dbReference>
<accession>A0A3B5AN51</accession>
<evidence type="ECO:0000256" key="4">
    <source>
        <dbReference type="ARBA" id="ARBA00022729"/>
    </source>
</evidence>
<dbReference type="GeneTree" id="ENSGT00530000063668"/>
<organism evidence="13">
    <name type="scientific">Stegastes partitus</name>
    <name type="common">bicolor damselfish</name>
    <dbReference type="NCBI Taxonomy" id="144197"/>
    <lineage>
        <taxon>Eukaryota</taxon>
        <taxon>Metazoa</taxon>
        <taxon>Chordata</taxon>
        <taxon>Craniata</taxon>
        <taxon>Vertebrata</taxon>
        <taxon>Euteleostomi</taxon>
        <taxon>Actinopterygii</taxon>
        <taxon>Neopterygii</taxon>
        <taxon>Teleostei</taxon>
        <taxon>Neoteleostei</taxon>
        <taxon>Acanthomorphata</taxon>
        <taxon>Ovalentaria</taxon>
        <taxon>Pomacentridae</taxon>
        <taxon>Stegastes</taxon>
    </lineage>
</organism>
<gene>
    <name evidence="13" type="primary">CLUL1</name>
</gene>
<sequence>MMKVGVRLVERVVGVVLLQVRINELSLDSYIFLVISEQKAGLRARSPNPRLILSGLLRGNISVTEVSVLGFLQGVMQLAKETEQKLEEAEQRCRDLTKSSFGKCRPCLEDSCKAFYTSTCRRGFASFSFKVEEFFRKMATQLDATEHVYNQNQESSDGTSSAEITEDRSHLDLSQAETSFSQLSSNISLLYDRSISVVQRMQQVFGRSFQAAFTSELQPGPLSAMQGEPSAGFLRTVGLDHVFDSVFDFGKNVVEKFSSTVADAFEEMHEAEEYLQQGSLPAWGATPGGYLSADVQCFLSQSCGFIPSSPLSECPSVQQLHSETEEMYMLLNASRQQYDDRLQLVQRHTADTQKWLSSMDDKFGWISQLSNSSVDPQHIFRVITPQMKNIKPKADRSVVVSILDSTPITVLVPADLEVDDPAFIQYVAQEALTLHKQQIKGTDLTSVVL</sequence>
<dbReference type="PANTHER" id="PTHR10970">
    <property type="entry name" value="CLUSTERIN"/>
    <property type="match status" value="1"/>
</dbReference>
<dbReference type="SMART" id="SM00035">
    <property type="entry name" value="CLa"/>
    <property type="match status" value="1"/>
</dbReference>